<sequence length="384" mass="41565">MIDFRLDDEYEALRKTVHDFAQSEVKPVIGGYYEREEFPYDLVARMGGMGLFGLPFPEEYGGMGGDYFALCLALEELARVDSSVAITLEAGVSLGAMPIYRFGSDEQKRQWLPALCAGEALGAFGLTEPGGGSDAGATRTTARLDGDEWVINGSKAFITNSGTDITRLVIVTAVTGREGDGSKEISAILVPSGTPGFTVAPKYSKVGWNASDTHELSFSDCRVPADNLVGERGRGYAQFLRILDEGRIAIAAVSVGLAQGCVDECLRYAGEREAFGNKIGAYQAIQFKIADMEARVHTARLAYYQAAAKMLRGEPFKKEAAIAKLVSSNAAMDNARDATQIFGGYGFMNEFPVGRFYRDAKILEIGEGTSEVQRMLIARELGLR</sequence>
<evidence type="ECO:0000259" key="8">
    <source>
        <dbReference type="Pfam" id="PF02771"/>
    </source>
</evidence>
<accession>A0ABW5WFL9</accession>
<keyword evidence="3 5" id="KW-0285">Flavoprotein</keyword>
<gene>
    <name evidence="9" type="ORF">ACFS2C_21565</name>
</gene>
<dbReference type="PANTHER" id="PTHR43884">
    <property type="entry name" value="ACYL-COA DEHYDROGENASE"/>
    <property type="match status" value="1"/>
</dbReference>
<dbReference type="Proteomes" id="UP001597478">
    <property type="component" value="Unassembled WGS sequence"/>
</dbReference>
<dbReference type="PIRSF" id="PIRSF016578">
    <property type="entry name" value="HsaA"/>
    <property type="match status" value="1"/>
</dbReference>
<dbReference type="Pfam" id="PF00441">
    <property type="entry name" value="Acyl-CoA_dh_1"/>
    <property type="match status" value="1"/>
</dbReference>
<keyword evidence="10" id="KW-1185">Reference proteome</keyword>
<evidence type="ECO:0000313" key="10">
    <source>
        <dbReference type="Proteomes" id="UP001597478"/>
    </source>
</evidence>
<dbReference type="InterPro" id="IPR013786">
    <property type="entry name" value="AcylCoA_DH/ox_N"/>
</dbReference>
<dbReference type="Pfam" id="PF02770">
    <property type="entry name" value="Acyl-CoA_dh_M"/>
    <property type="match status" value="1"/>
</dbReference>
<evidence type="ECO:0000256" key="4">
    <source>
        <dbReference type="ARBA" id="ARBA00022827"/>
    </source>
</evidence>
<evidence type="ECO:0000256" key="1">
    <source>
        <dbReference type="ARBA" id="ARBA00001974"/>
    </source>
</evidence>
<dbReference type="InterPro" id="IPR009100">
    <property type="entry name" value="AcylCoA_DH/oxidase_NM_dom_sf"/>
</dbReference>
<dbReference type="Gene3D" id="1.20.140.10">
    <property type="entry name" value="Butyryl-CoA Dehydrogenase, subunit A, domain 3"/>
    <property type="match status" value="1"/>
</dbReference>
<organism evidence="9 10">
    <name type="scientific">Prauserella oleivorans</name>
    <dbReference type="NCBI Taxonomy" id="1478153"/>
    <lineage>
        <taxon>Bacteria</taxon>
        <taxon>Bacillati</taxon>
        <taxon>Actinomycetota</taxon>
        <taxon>Actinomycetes</taxon>
        <taxon>Pseudonocardiales</taxon>
        <taxon>Pseudonocardiaceae</taxon>
        <taxon>Prauserella</taxon>
    </lineage>
</organism>
<keyword evidence="5" id="KW-0560">Oxidoreductase</keyword>
<dbReference type="InterPro" id="IPR006089">
    <property type="entry name" value="Acyl-CoA_DH_CS"/>
</dbReference>
<dbReference type="PANTHER" id="PTHR43884:SF12">
    <property type="entry name" value="ISOVALERYL-COA DEHYDROGENASE, MITOCHONDRIAL-RELATED"/>
    <property type="match status" value="1"/>
</dbReference>
<protein>
    <submittedName>
        <fullName evidence="9">Acyl-CoA dehydrogenase family protein</fullName>
    </submittedName>
</protein>
<dbReference type="Gene3D" id="2.40.110.10">
    <property type="entry name" value="Butyryl-CoA Dehydrogenase, subunit A, domain 2"/>
    <property type="match status" value="1"/>
</dbReference>
<dbReference type="InterPro" id="IPR006091">
    <property type="entry name" value="Acyl-CoA_Oxase/DH_mid-dom"/>
</dbReference>
<dbReference type="RefSeq" id="WP_377384558.1">
    <property type="nucleotide sequence ID" value="NZ_JBHSAN010000003.1"/>
</dbReference>
<evidence type="ECO:0000259" key="7">
    <source>
        <dbReference type="Pfam" id="PF02770"/>
    </source>
</evidence>
<evidence type="ECO:0000313" key="9">
    <source>
        <dbReference type="EMBL" id="MFD2801981.1"/>
    </source>
</evidence>
<dbReference type="EMBL" id="JBHUOF010000039">
    <property type="protein sequence ID" value="MFD2801981.1"/>
    <property type="molecule type" value="Genomic_DNA"/>
</dbReference>
<dbReference type="SUPFAM" id="SSF47203">
    <property type="entry name" value="Acyl-CoA dehydrogenase C-terminal domain-like"/>
    <property type="match status" value="1"/>
</dbReference>
<feature type="domain" description="Acyl-CoA dehydrogenase/oxidase N-terminal" evidence="8">
    <location>
        <begin position="8"/>
        <end position="119"/>
    </location>
</feature>
<evidence type="ECO:0000256" key="5">
    <source>
        <dbReference type="RuleBase" id="RU362125"/>
    </source>
</evidence>
<name>A0ABW5WFL9_9PSEU</name>
<dbReference type="SUPFAM" id="SSF56645">
    <property type="entry name" value="Acyl-CoA dehydrogenase NM domain-like"/>
    <property type="match status" value="1"/>
</dbReference>
<dbReference type="PROSITE" id="PS00072">
    <property type="entry name" value="ACYL_COA_DH_1"/>
    <property type="match status" value="1"/>
</dbReference>
<dbReference type="PROSITE" id="PS00073">
    <property type="entry name" value="ACYL_COA_DH_2"/>
    <property type="match status" value="1"/>
</dbReference>
<comment type="similarity">
    <text evidence="2 5">Belongs to the acyl-CoA dehydrogenase family.</text>
</comment>
<keyword evidence="4 5" id="KW-0274">FAD</keyword>
<feature type="domain" description="Acyl-CoA oxidase/dehydrogenase middle" evidence="7">
    <location>
        <begin position="123"/>
        <end position="221"/>
    </location>
</feature>
<dbReference type="InterPro" id="IPR046373">
    <property type="entry name" value="Acyl-CoA_Oxase/DH_mid-dom_sf"/>
</dbReference>
<dbReference type="InterPro" id="IPR009075">
    <property type="entry name" value="AcylCo_DH/oxidase_C"/>
</dbReference>
<evidence type="ECO:0000256" key="3">
    <source>
        <dbReference type="ARBA" id="ARBA00022630"/>
    </source>
</evidence>
<dbReference type="Pfam" id="PF02771">
    <property type="entry name" value="Acyl-CoA_dh_N"/>
    <property type="match status" value="1"/>
</dbReference>
<evidence type="ECO:0000259" key="6">
    <source>
        <dbReference type="Pfam" id="PF00441"/>
    </source>
</evidence>
<evidence type="ECO:0000256" key="2">
    <source>
        <dbReference type="ARBA" id="ARBA00009347"/>
    </source>
</evidence>
<comment type="caution">
    <text evidence="9">The sequence shown here is derived from an EMBL/GenBank/DDBJ whole genome shotgun (WGS) entry which is preliminary data.</text>
</comment>
<dbReference type="InterPro" id="IPR037069">
    <property type="entry name" value="AcylCoA_DH/ox_N_sf"/>
</dbReference>
<reference evidence="10" key="1">
    <citation type="journal article" date="2019" name="Int. J. Syst. Evol. Microbiol.">
        <title>The Global Catalogue of Microorganisms (GCM) 10K type strain sequencing project: providing services to taxonomists for standard genome sequencing and annotation.</title>
        <authorList>
            <consortium name="The Broad Institute Genomics Platform"/>
            <consortium name="The Broad Institute Genome Sequencing Center for Infectious Disease"/>
            <person name="Wu L."/>
            <person name="Ma J."/>
        </authorList>
    </citation>
    <scope>NUCLEOTIDE SEQUENCE [LARGE SCALE GENOMIC DNA]</scope>
    <source>
        <strain evidence="10">IBRC-M 10906</strain>
    </source>
</reference>
<comment type="cofactor">
    <cofactor evidence="1 5">
        <name>FAD</name>
        <dbReference type="ChEBI" id="CHEBI:57692"/>
    </cofactor>
</comment>
<feature type="domain" description="Acyl-CoA dehydrogenase/oxidase C-terminal" evidence="6">
    <location>
        <begin position="233"/>
        <end position="381"/>
    </location>
</feature>
<dbReference type="Gene3D" id="1.10.540.10">
    <property type="entry name" value="Acyl-CoA dehydrogenase/oxidase, N-terminal domain"/>
    <property type="match status" value="1"/>
</dbReference>
<dbReference type="InterPro" id="IPR036250">
    <property type="entry name" value="AcylCo_DH-like_C"/>
</dbReference>
<proteinExistence type="inferred from homology"/>